<reference evidence="4" key="1">
    <citation type="submission" date="2016-01" db="EMBL/GenBank/DDBJ databases">
        <authorList>
            <person name="Peeters C."/>
        </authorList>
    </citation>
    <scope>NUCLEOTIDE SEQUENCE</scope>
    <source>
        <strain evidence="4">LMG 29321</strain>
    </source>
</reference>
<gene>
    <name evidence="4" type="ORF">AWB78_04230</name>
</gene>
<dbReference type="InterPro" id="IPR051398">
    <property type="entry name" value="Polysacch_Deacetylase"/>
</dbReference>
<dbReference type="CDD" id="cd10918">
    <property type="entry name" value="CE4_NodB_like_5s_6s"/>
    <property type="match status" value="1"/>
</dbReference>
<dbReference type="GO" id="GO:0016810">
    <property type="term" value="F:hydrolase activity, acting on carbon-nitrogen (but not peptide) bonds"/>
    <property type="evidence" value="ECO:0007669"/>
    <property type="project" value="InterPro"/>
</dbReference>
<dbReference type="EMBL" id="FCOX02000022">
    <property type="protein sequence ID" value="SAK84428.1"/>
    <property type="molecule type" value="Genomic_DNA"/>
</dbReference>
<comment type="subcellular location">
    <subcellularLocation>
        <location evidence="1">Secreted</location>
    </subcellularLocation>
</comment>
<protein>
    <submittedName>
        <fullName evidence="4">Polysaccharide deacetylase</fullName>
    </submittedName>
</protein>
<keyword evidence="5" id="KW-1185">Reference proteome</keyword>
<dbReference type="GO" id="GO:0005576">
    <property type="term" value="C:extracellular region"/>
    <property type="evidence" value="ECO:0007669"/>
    <property type="project" value="UniProtKB-SubCell"/>
</dbReference>
<evidence type="ECO:0000313" key="4">
    <source>
        <dbReference type="EMBL" id="SAK84428.1"/>
    </source>
</evidence>
<dbReference type="Pfam" id="PF01522">
    <property type="entry name" value="Polysacc_deac_1"/>
    <property type="match status" value="1"/>
</dbReference>
<keyword evidence="2" id="KW-0732">Signal</keyword>
<dbReference type="AlphaFoldDB" id="A0A158CQ36"/>
<dbReference type="Proteomes" id="UP000071859">
    <property type="component" value="Unassembled WGS sequence"/>
</dbReference>
<dbReference type="Gene3D" id="3.20.20.370">
    <property type="entry name" value="Glycoside hydrolase/deacetylase"/>
    <property type="match status" value="1"/>
</dbReference>
<proteinExistence type="predicted"/>
<dbReference type="GO" id="GO:0005975">
    <property type="term" value="P:carbohydrate metabolic process"/>
    <property type="evidence" value="ECO:0007669"/>
    <property type="project" value="InterPro"/>
</dbReference>
<accession>A0A158CQ36</accession>
<dbReference type="PROSITE" id="PS51677">
    <property type="entry name" value="NODB"/>
    <property type="match status" value="1"/>
</dbReference>
<dbReference type="SUPFAM" id="SSF88713">
    <property type="entry name" value="Glycoside hydrolase/deacetylase"/>
    <property type="match status" value="1"/>
</dbReference>
<dbReference type="PANTHER" id="PTHR34216">
    <property type="match status" value="1"/>
</dbReference>
<dbReference type="InterPro" id="IPR011330">
    <property type="entry name" value="Glyco_hydro/deAcase_b/a-brl"/>
</dbReference>
<feature type="domain" description="NodB homology" evidence="3">
    <location>
        <begin position="73"/>
        <end position="296"/>
    </location>
</feature>
<evidence type="ECO:0000259" key="3">
    <source>
        <dbReference type="PROSITE" id="PS51677"/>
    </source>
</evidence>
<evidence type="ECO:0000256" key="2">
    <source>
        <dbReference type="ARBA" id="ARBA00022729"/>
    </source>
</evidence>
<dbReference type="PANTHER" id="PTHR34216:SF3">
    <property type="entry name" value="POLY-BETA-1,6-N-ACETYL-D-GLUCOSAMINE N-DEACETYLASE"/>
    <property type="match status" value="1"/>
</dbReference>
<dbReference type="InterPro" id="IPR002509">
    <property type="entry name" value="NODB_dom"/>
</dbReference>
<dbReference type="RefSeq" id="WP_062607639.1">
    <property type="nucleotide sequence ID" value="NZ_FCOX02000022.1"/>
</dbReference>
<dbReference type="OrthoDB" id="9814639at2"/>
<comment type="caution">
    <text evidence="4">The sequence shown here is derived from an EMBL/GenBank/DDBJ whole genome shotgun (WGS) entry which is preliminary data.</text>
</comment>
<evidence type="ECO:0000313" key="5">
    <source>
        <dbReference type="Proteomes" id="UP000071859"/>
    </source>
</evidence>
<evidence type="ECO:0000256" key="1">
    <source>
        <dbReference type="ARBA" id="ARBA00004613"/>
    </source>
</evidence>
<name>A0A158CQ36_9BURK</name>
<organism evidence="4 5">
    <name type="scientific">Caballeronia calidae</name>
    <dbReference type="NCBI Taxonomy" id="1777139"/>
    <lineage>
        <taxon>Bacteria</taxon>
        <taxon>Pseudomonadati</taxon>
        <taxon>Pseudomonadota</taxon>
        <taxon>Betaproteobacteria</taxon>
        <taxon>Burkholderiales</taxon>
        <taxon>Burkholderiaceae</taxon>
        <taxon>Caballeronia</taxon>
    </lineage>
</organism>
<sequence length="296" mass="33540">MKAKTLLRETFARIVVYCGIAKATRSLLWRDRVAFLLYHDPDPALLDKHLEYLKKICDIIPIDQANVPGRGRPRAVITLDDGHARNELLLPVLIKHGVKPTIYLCSGIVGHARSYWWLDPATKNADLERLKRLTNRERLTELGARGYRQDGDTSPEYIGGLNAAQLEAMRPYVDFQSHTRFHPILTRCDDQECVDEIAGSKREVEELLGGSCEHFAYTNGNYGPREVAALKQAGYKTARTCDVGWNDEHTDPFRLKAFELPDDASVSWLAANLTGIPLFLRHLRLGGNWKGYKPQF</sequence>